<reference evidence="1" key="1">
    <citation type="submission" date="2021-06" db="EMBL/GenBank/DDBJ databases">
        <authorList>
            <person name="Kallberg Y."/>
            <person name="Tangrot J."/>
            <person name="Rosling A."/>
        </authorList>
    </citation>
    <scope>NUCLEOTIDE SEQUENCE</scope>
    <source>
        <strain evidence="1">CL356</strain>
    </source>
</reference>
<name>A0ACA9MEB4_9GLOM</name>
<evidence type="ECO:0000313" key="2">
    <source>
        <dbReference type="Proteomes" id="UP000789525"/>
    </source>
</evidence>
<accession>A0ACA9MEB4</accession>
<protein>
    <submittedName>
        <fullName evidence="1">11037_t:CDS:1</fullName>
    </submittedName>
</protein>
<proteinExistence type="predicted"/>
<keyword evidence="2" id="KW-1185">Reference proteome</keyword>
<dbReference type="EMBL" id="CAJVPT010012016">
    <property type="protein sequence ID" value="CAG8584055.1"/>
    <property type="molecule type" value="Genomic_DNA"/>
</dbReference>
<evidence type="ECO:0000313" key="1">
    <source>
        <dbReference type="EMBL" id="CAG8584055.1"/>
    </source>
</evidence>
<organism evidence="1 2">
    <name type="scientific">Acaulospora colombiana</name>
    <dbReference type="NCBI Taxonomy" id="27376"/>
    <lineage>
        <taxon>Eukaryota</taxon>
        <taxon>Fungi</taxon>
        <taxon>Fungi incertae sedis</taxon>
        <taxon>Mucoromycota</taxon>
        <taxon>Glomeromycotina</taxon>
        <taxon>Glomeromycetes</taxon>
        <taxon>Diversisporales</taxon>
        <taxon>Acaulosporaceae</taxon>
        <taxon>Acaulospora</taxon>
    </lineage>
</organism>
<sequence>SLNEIKHFLNEVSLKSHVYRRLYELQLLEKHLLILLLTSNDLKDDRQRRILLYIGTFSAFEQQALEIFFRLTRPVDQSKYDDVTEDGSQNIADVEVKILLDYRKLFLKNHKILGHRELFARFQEYNIMDLIFEMANKEQSLMKWRVVIHEIFFYMFHGLEPEDIMYDRKAESNSIAEKLLAKEQSKKRDRRLADQRSQLKTWTEVEDGIKKAVSIYDAVNGNIPREESIHNDPAEEMPTPKSCWFYSSKNLVEMSDCERDLLRTTASKFLIESFNSLNRSVRDEISANQNAYSKIYTFRLLYLVRFFLKLQELFLIKEKEESGLRNTNNISAGVRKSARNSPKYPETTLKVVYDALSYDGFVYIFDEIKELNQLNNLEDLELALECLQQMVHARNVEIMSSSSNIGDGVKAAVHHVENKLLLNLERVEFIVNLVEDSRDRPHRKPGDSYKERNIRVKYPRDVEHGKKYLKLEFSENDNSLRRNMFRQFEKKFVNEKVIDTYMAYINAYDVHEKYKCDFYAVNVMFERICVNQNSMDLFIKVKYLNVMSRILRAWDRIVNNLKAGNHEDPNLSPSQKDFLDLVKDVCNEIYKEMKVDTLFAPNYEMFSLFEEIDKVILSYTSFLERQKLQQDKEERFKHKVSKPQFTDKEREFHKKTSVKQLIRQGQLEHIKWLQETMIKLGCQRITEEQIAARKKVLSHSKGAEESQVPYDDYHIEGPYWIVPNTLSGKYLISQAELLGEYIKECQDELMERKSNESTKDLSIKWNDSDDTIESDEVTSDDDMEVAEKGNDSADNEDMESDCTLKSDVMMENIGDAPDVTIDTDVIMSDNDFILRSSQKRKWQNDDDLDACVLSVYS</sequence>
<comment type="caution">
    <text evidence="1">The sequence shown here is derived from an EMBL/GenBank/DDBJ whole genome shotgun (WGS) entry which is preliminary data.</text>
</comment>
<feature type="non-terminal residue" evidence="1">
    <location>
        <position position="1"/>
    </location>
</feature>
<gene>
    <name evidence="1" type="ORF">ACOLOM_LOCUS6072</name>
</gene>
<dbReference type="Proteomes" id="UP000789525">
    <property type="component" value="Unassembled WGS sequence"/>
</dbReference>